<dbReference type="EMBL" id="JAENIO010000015">
    <property type="protein sequence ID" value="MBK1833905.1"/>
    <property type="molecule type" value="Genomic_DNA"/>
</dbReference>
<name>A0A934RN90_9BACT</name>
<protein>
    <submittedName>
        <fullName evidence="2">Uncharacterized protein</fullName>
    </submittedName>
</protein>
<keyword evidence="1" id="KW-0472">Membrane</keyword>
<comment type="caution">
    <text evidence="2">The sequence shown here is derived from an EMBL/GenBank/DDBJ whole genome shotgun (WGS) entry which is preliminary data.</text>
</comment>
<proteinExistence type="predicted"/>
<dbReference type="RefSeq" id="WP_200391341.1">
    <property type="nucleotide sequence ID" value="NZ_JAENIO010000015.1"/>
</dbReference>
<gene>
    <name evidence="2" type="ORF">JIN78_07525</name>
</gene>
<accession>A0A934RN90</accession>
<keyword evidence="1" id="KW-0812">Transmembrane</keyword>
<sequence length="139" mass="16159">MIKGTSSRQRNRRGFVMMEVLIAVSMFAIVGTAMVVAINDVGDLTFKLHRSQRLSRILDSELRRTMSLPNLEEGKEVREFEELGVEIETLIEPLEEMENQDGQVLNNMFLIRVTAYWTADGQDQIQSTETWRYARLYRQ</sequence>
<evidence type="ECO:0000256" key="1">
    <source>
        <dbReference type="SAM" id="Phobius"/>
    </source>
</evidence>
<keyword evidence="1" id="KW-1133">Transmembrane helix</keyword>
<dbReference type="AlphaFoldDB" id="A0A934RN90"/>
<dbReference type="Proteomes" id="UP000604083">
    <property type="component" value="Unassembled WGS sequence"/>
</dbReference>
<feature type="transmembrane region" description="Helical" evidence="1">
    <location>
        <begin position="20"/>
        <end position="38"/>
    </location>
</feature>
<evidence type="ECO:0000313" key="2">
    <source>
        <dbReference type="EMBL" id="MBK1833905.1"/>
    </source>
</evidence>
<organism evidence="2 3">
    <name type="scientific">Roseibacillus ishigakijimensis</name>
    <dbReference type="NCBI Taxonomy" id="454146"/>
    <lineage>
        <taxon>Bacteria</taxon>
        <taxon>Pseudomonadati</taxon>
        <taxon>Verrucomicrobiota</taxon>
        <taxon>Verrucomicrobiia</taxon>
        <taxon>Verrucomicrobiales</taxon>
        <taxon>Verrucomicrobiaceae</taxon>
        <taxon>Roseibacillus</taxon>
    </lineage>
</organism>
<reference evidence="2" key="1">
    <citation type="submission" date="2021-01" db="EMBL/GenBank/DDBJ databases">
        <title>Modified the classification status of verrucomicrobia.</title>
        <authorList>
            <person name="Feng X."/>
        </authorList>
    </citation>
    <scope>NUCLEOTIDE SEQUENCE</scope>
    <source>
        <strain evidence="2">KCTC 12986</strain>
    </source>
</reference>
<evidence type="ECO:0000313" key="3">
    <source>
        <dbReference type="Proteomes" id="UP000604083"/>
    </source>
</evidence>
<keyword evidence="3" id="KW-1185">Reference proteome</keyword>